<feature type="domain" description="MannoseP isomerase/GMP-like beta-helix" evidence="12">
    <location>
        <begin position="296"/>
        <end position="349"/>
    </location>
</feature>
<dbReference type="InterPro" id="IPR014710">
    <property type="entry name" value="RmlC-like_jellyroll"/>
</dbReference>
<evidence type="ECO:0000259" key="12">
    <source>
        <dbReference type="Pfam" id="PF22640"/>
    </source>
</evidence>
<dbReference type="CDD" id="cd02213">
    <property type="entry name" value="cupin_PMI_typeII_C"/>
    <property type="match status" value="1"/>
</dbReference>
<evidence type="ECO:0000259" key="11">
    <source>
        <dbReference type="Pfam" id="PF01050"/>
    </source>
</evidence>
<evidence type="ECO:0000256" key="3">
    <source>
        <dbReference type="ARBA" id="ARBA00012387"/>
    </source>
</evidence>
<dbReference type="InterPro" id="IPR029044">
    <property type="entry name" value="Nucleotide-diphossugar_trans"/>
</dbReference>
<dbReference type="FunFam" id="2.60.120.10:FF:000032">
    <property type="entry name" value="Mannose-1-phosphate guanylyltransferase/mannose-6-phosphate isomerase"/>
    <property type="match status" value="1"/>
</dbReference>
<evidence type="ECO:0000256" key="1">
    <source>
        <dbReference type="ARBA" id="ARBA00004823"/>
    </source>
</evidence>
<dbReference type="FunFam" id="3.90.550.10:FF:000046">
    <property type="entry name" value="Mannose-1-phosphate guanylyltransferase (GDP)"/>
    <property type="match status" value="1"/>
</dbReference>
<evidence type="ECO:0000256" key="5">
    <source>
        <dbReference type="ARBA" id="ARBA00022695"/>
    </source>
</evidence>
<dbReference type="GO" id="GO:0000271">
    <property type="term" value="P:polysaccharide biosynthetic process"/>
    <property type="evidence" value="ECO:0007669"/>
    <property type="project" value="InterPro"/>
</dbReference>
<name>A0A3A8ET64_9GAMM</name>
<dbReference type="Gene3D" id="3.90.550.10">
    <property type="entry name" value="Spore Coat Polysaccharide Biosynthesis Protein SpsA, Chain A"/>
    <property type="match status" value="1"/>
</dbReference>
<dbReference type="EMBL" id="RAXV01000014">
    <property type="protein sequence ID" value="RKG31603.1"/>
    <property type="molecule type" value="Genomic_DNA"/>
</dbReference>
<dbReference type="PANTHER" id="PTHR46390">
    <property type="entry name" value="MANNOSE-1-PHOSPHATE GUANYLYLTRANSFERASE"/>
    <property type="match status" value="1"/>
</dbReference>
<dbReference type="PANTHER" id="PTHR46390:SF1">
    <property type="entry name" value="MANNOSE-1-PHOSPHATE GUANYLYLTRANSFERASE"/>
    <property type="match status" value="1"/>
</dbReference>
<dbReference type="InterPro" id="IPR001538">
    <property type="entry name" value="Man6P_isomerase-2_C"/>
</dbReference>
<protein>
    <recommendedName>
        <fullName evidence="3">mannose-1-phosphate guanylyltransferase</fullName>
        <ecNumber evidence="3">2.7.7.13</ecNumber>
    </recommendedName>
</protein>
<dbReference type="GO" id="GO:0005525">
    <property type="term" value="F:GTP binding"/>
    <property type="evidence" value="ECO:0007669"/>
    <property type="project" value="UniProtKB-KW"/>
</dbReference>
<organism evidence="13 14">
    <name type="scientific">Acinetobacter tianfuensis</name>
    <dbReference type="NCBI Taxonomy" id="2419603"/>
    <lineage>
        <taxon>Bacteria</taxon>
        <taxon>Pseudomonadati</taxon>
        <taxon>Pseudomonadota</taxon>
        <taxon>Gammaproteobacteria</taxon>
        <taxon>Moraxellales</taxon>
        <taxon>Moraxellaceae</taxon>
        <taxon>Acinetobacter</taxon>
    </lineage>
</organism>
<dbReference type="Pfam" id="PF22640">
    <property type="entry name" value="ManC_GMP_beta-helix"/>
    <property type="match status" value="1"/>
</dbReference>
<evidence type="ECO:0000256" key="2">
    <source>
        <dbReference type="ARBA" id="ARBA00006115"/>
    </source>
</evidence>
<comment type="catalytic activity">
    <reaction evidence="8">
        <text>alpha-D-mannose 1-phosphate + GTP + H(+) = GDP-alpha-D-mannose + diphosphate</text>
        <dbReference type="Rhea" id="RHEA:15229"/>
        <dbReference type="ChEBI" id="CHEBI:15378"/>
        <dbReference type="ChEBI" id="CHEBI:33019"/>
        <dbReference type="ChEBI" id="CHEBI:37565"/>
        <dbReference type="ChEBI" id="CHEBI:57527"/>
        <dbReference type="ChEBI" id="CHEBI:58409"/>
        <dbReference type="EC" id="2.7.7.13"/>
    </reaction>
</comment>
<evidence type="ECO:0000313" key="14">
    <source>
        <dbReference type="Proteomes" id="UP000282388"/>
    </source>
</evidence>
<dbReference type="NCBIfam" id="TIGR01479">
    <property type="entry name" value="GMP_PMI"/>
    <property type="match status" value="1"/>
</dbReference>
<dbReference type="GO" id="GO:0009298">
    <property type="term" value="P:GDP-mannose biosynthetic process"/>
    <property type="evidence" value="ECO:0007669"/>
    <property type="project" value="UniProtKB-UniPathway"/>
</dbReference>
<dbReference type="Gene3D" id="2.60.120.10">
    <property type="entry name" value="Jelly Rolls"/>
    <property type="match status" value="1"/>
</dbReference>
<evidence type="ECO:0000256" key="4">
    <source>
        <dbReference type="ARBA" id="ARBA00022679"/>
    </source>
</evidence>
<keyword evidence="13" id="KW-0413">Isomerase</keyword>
<keyword evidence="4 13" id="KW-0808">Transferase</keyword>
<evidence type="ECO:0000256" key="7">
    <source>
        <dbReference type="ARBA" id="ARBA00023134"/>
    </source>
</evidence>
<dbReference type="RefSeq" id="WP_120402336.1">
    <property type="nucleotide sequence ID" value="NZ_RAXV01000014.1"/>
</dbReference>
<dbReference type="InterPro" id="IPR051161">
    <property type="entry name" value="Mannose-6P_isomerase_type2"/>
</dbReference>
<dbReference type="GO" id="GO:0004475">
    <property type="term" value="F:mannose-1-phosphate guanylyltransferase (GTP) activity"/>
    <property type="evidence" value="ECO:0007669"/>
    <property type="project" value="UniProtKB-EC"/>
</dbReference>
<sequence length="474" mass="54313">MIVPVILAGGSGTRLWPLSRSSYPKQFLRLLNEHSLLQNTILRLRNLDLPFAAPMIICGEEHRFIVAEQLREIDIHNADIILEPIGRNTAPAITLAALHAQKKYQQQNVRLFILSADHEIQNHEAFKFSIEQAYNYLNIAPVVIFGIKPIYPETGYGYIKYSKSLDSESIYYVDDFVEKPDLETAKEYLSVGHYAWNSGMFMFDLIEFLRLIDQYASDIKKACINAYVQAKADLDFIRIGINEFKQCADISIDYALIEKVDHLIMVQLDAGWSDIGSWSALWDIQEKDVNQNVIKGDVIQLQSQNNLVYAHDKLVSLLGVNNLIIVETKDAILIANQGYVQHVKDIVQILKDNKRTEMTIHCEAFRPWGKYECIDVGTRYQVKRITVNKGQKLSLQLHHHRAEHWIVVKGTAKVRKGENTFLLSENESTYISIGEIHSLENPGRIPLELIEIQTGSYLSEDDIHRFEDLYGRVQ</sequence>
<keyword evidence="5 13" id="KW-0548">Nucleotidyltransferase</keyword>
<dbReference type="AlphaFoldDB" id="A0A3A8ET64"/>
<proteinExistence type="inferred from homology"/>
<accession>A0A3A8ET64</accession>
<dbReference type="InterPro" id="IPR005835">
    <property type="entry name" value="NTP_transferase_dom"/>
</dbReference>
<dbReference type="GO" id="GO:0016853">
    <property type="term" value="F:isomerase activity"/>
    <property type="evidence" value="ECO:0007669"/>
    <property type="project" value="UniProtKB-KW"/>
</dbReference>
<evidence type="ECO:0000256" key="9">
    <source>
        <dbReference type="RuleBase" id="RU004190"/>
    </source>
</evidence>
<dbReference type="SUPFAM" id="SSF51182">
    <property type="entry name" value="RmlC-like cupins"/>
    <property type="match status" value="1"/>
</dbReference>
<dbReference type="EC" id="2.7.7.13" evidence="3"/>
<evidence type="ECO:0000256" key="8">
    <source>
        <dbReference type="ARBA" id="ARBA00047343"/>
    </source>
</evidence>
<keyword evidence="14" id="KW-1185">Reference proteome</keyword>
<dbReference type="Pfam" id="PF00483">
    <property type="entry name" value="NTP_transferase"/>
    <property type="match status" value="1"/>
</dbReference>
<dbReference type="InterPro" id="IPR006375">
    <property type="entry name" value="Man1P_GuaTrfase/Man6P_Isoase"/>
</dbReference>
<dbReference type="OrthoDB" id="9806359at2"/>
<evidence type="ECO:0000313" key="13">
    <source>
        <dbReference type="EMBL" id="RKG31603.1"/>
    </source>
</evidence>
<feature type="domain" description="Mannose-6-phosphate isomerase type II C-terminal" evidence="11">
    <location>
        <begin position="354"/>
        <end position="468"/>
    </location>
</feature>
<comment type="caution">
    <text evidence="13">The sequence shown here is derived from an EMBL/GenBank/DDBJ whole genome shotgun (WGS) entry which is preliminary data.</text>
</comment>
<dbReference type="UniPathway" id="UPA00126">
    <property type="reaction ID" value="UER00930"/>
</dbReference>
<comment type="similarity">
    <text evidence="2 9">Belongs to the mannose-6-phosphate isomerase type 2 family.</text>
</comment>
<gene>
    <name evidence="13" type="ORF">D7V32_07855</name>
</gene>
<dbReference type="CDD" id="cd02509">
    <property type="entry name" value="GDP-M1P_Guanylyltransferase"/>
    <property type="match status" value="1"/>
</dbReference>
<evidence type="ECO:0000256" key="6">
    <source>
        <dbReference type="ARBA" id="ARBA00022741"/>
    </source>
</evidence>
<comment type="pathway">
    <text evidence="1">Nucleotide-sugar biosynthesis; GDP-alpha-D-mannose biosynthesis; GDP-alpha-D-mannose from alpha-D-mannose 1-phosphate (GTP route): step 1/1.</text>
</comment>
<keyword evidence="6" id="KW-0547">Nucleotide-binding</keyword>
<dbReference type="InterPro" id="IPR049577">
    <property type="entry name" value="GMPP_N"/>
</dbReference>
<dbReference type="InterPro" id="IPR011051">
    <property type="entry name" value="RmlC_Cupin_sf"/>
</dbReference>
<evidence type="ECO:0000259" key="10">
    <source>
        <dbReference type="Pfam" id="PF00483"/>
    </source>
</evidence>
<feature type="domain" description="Nucleotidyl transferase" evidence="10">
    <location>
        <begin position="4"/>
        <end position="289"/>
    </location>
</feature>
<dbReference type="SUPFAM" id="SSF53448">
    <property type="entry name" value="Nucleotide-diphospho-sugar transferases"/>
    <property type="match status" value="1"/>
</dbReference>
<keyword evidence="7" id="KW-0342">GTP-binding</keyword>
<dbReference type="Proteomes" id="UP000282388">
    <property type="component" value="Unassembled WGS sequence"/>
</dbReference>
<dbReference type="InterPro" id="IPR054566">
    <property type="entry name" value="ManC/GMP-like_b-helix"/>
</dbReference>
<reference evidence="13 14" key="1">
    <citation type="submission" date="2018-09" db="EMBL/GenBank/DDBJ databases">
        <title>The draft genome of Acinetobacter spp. strains.</title>
        <authorList>
            <person name="Qin J."/>
            <person name="Feng Y."/>
            <person name="Zong Z."/>
        </authorList>
    </citation>
    <scope>NUCLEOTIDE SEQUENCE [LARGE SCALE GENOMIC DNA]</scope>
    <source>
        <strain evidence="13 14">WCHAc060012</strain>
    </source>
</reference>
<dbReference type="Pfam" id="PF01050">
    <property type="entry name" value="MannoseP_isomer"/>
    <property type="match status" value="1"/>
</dbReference>